<dbReference type="Pfam" id="PF02073">
    <property type="entry name" value="Peptidase_M29"/>
    <property type="match status" value="1"/>
</dbReference>
<dbReference type="InterPro" id="IPR052170">
    <property type="entry name" value="M29_Exopeptidase"/>
</dbReference>
<name>A0A0U5BD85_9BACL</name>
<evidence type="ECO:0000256" key="3">
    <source>
        <dbReference type="ARBA" id="ARBA00001947"/>
    </source>
</evidence>
<dbReference type="KEGG" id="asoc:CB4_03774"/>
<evidence type="ECO:0000256" key="2">
    <source>
        <dbReference type="ARBA" id="ARBA00001946"/>
    </source>
</evidence>
<comment type="cofactor">
    <cofactor evidence="3">
        <name>Zn(2+)</name>
        <dbReference type="ChEBI" id="CHEBI:29105"/>
    </cofactor>
</comment>
<protein>
    <submittedName>
        <fullName evidence="10">Aminopeptidase 2</fullName>
        <ecNumber evidence="10">3.4.11.-</ecNumber>
    </submittedName>
</protein>
<keyword evidence="8 10" id="KW-0378">Hydrolase</keyword>
<accession>A0A0U5BD85</accession>
<dbReference type="InterPro" id="IPR035097">
    <property type="entry name" value="M29_N-terminal"/>
</dbReference>
<dbReference type="EC" id="3.4.11.-" evidence="10"/>
<dbReference type="InterPro" id="IPR000787">
    <property type="entry name" value="Peptidase_M29"/>
</dbReference>
<dbReference type="GO" id="GO:0004177">
    <property type="term" value="F:aminopeptidase activity"/>
    <property type="evidence" value="ECO:0007669"/>
    <property type="project" value="UniProtKB-KW"/>
</dbReference>
<keyword evidence="9" id="KW-0482">Metalloprotease</keyword>
<evidence type="ECO:0000256" key="4">
    <source>
        <dbReference type="ARBA" id="ARBA00008236"/>
    </source>
</evidence>
<dbReference type="AlphaFoldDB" id="A0A0U5BD85"/>
<keyword evidence="11" id="KW-1185">Reference proteome</keyword>
<comment type="similarity">
    <text evidence="4">Belongs to the peptidase M29 family.</text>
</comment>
<proteinExistence type="inferred from homology"/>
<dbReference type="GO" id="GO:0046872">
    <property type="term" value="F:metal ion binding"/>
    <property type="evidence" value="ECO:0007669"/>
    <property type="project" value="UniProtKB-KW"/>
</dbReference>
<evidence type="ECO:0000256" key="1">
    <source>
        <dbReference type="ARBA" id="ARBA00001941"/>
    </source>
</evidence>
<evidence type="ECO:0000256" key="9">
    <source>
        <dbReference type="ARBA" id="ARBA00023049"/>
    </source>
</evidence>
<dbReference type="RefSeq" id="WP_096467239.1">
    <property type="nucleotide sequence ID" value="NZ_AP017312.1"/>
</dbReference>
<dbReference type="GO" id="GO:0008237">
    <property type="term" value="F:metallopeptidase activity"/>
    <property type="evidence" value="ECO:0007669"/>
    <property type="project" value="UniProtKB-KW"/>
</dbReference>
<evidence type="ECO:0000256" key="6">
    <source>
        <dbReference type="ARBA" id="ARBA00022670"/>
    </source>
</evidence>
<gene>
    <name evidence="10" type="ORF">CB4_03774</name>
</gene>
<evidence type="ECO:0000256" key="7">
    <source>
        <dbReference type="ARBA" id="ARBA00022723"/>
    </source>
</evidence>
<organism evidence="10 11">
    <name type="scientific">Aneurinibacillus soli</name>
    <dbReference type="NCBI Taxonomy" id="1500254"/>
    <lineage>
        <taxon>Bacteria</taxon>
        <taxon>Bacillati</taxon>
        <taxon>Bacillota</taxon>
        <taxon>Bacilli</taxon>
        <taxon>Bacillales</taxon>
        <taxon>Paenibacillaceae</taxon>
        <taxon>Aneurinibacillus group</taxon>
        <taxon>Aneurinibacillus</taxon>
    </lineage>
</organism>
<dbReference type="GO" id="GO:0006508">
    <property type="term" value="P:proteolysis"/>
    <property type="evidence" value="ECO:0007669"/>
    <property type="project" value="UniProtKB-KW"/>
</dbReference>
<sequence length="411" mass="45313">MNALKQSLEKYAALAVHTGVSVQTGQTLVINAPLSAAEFVRQIALKAYEAGAKNVHVEWNDENLTRIKYEKAPDEAFTEFPMWKAKGLEEMAEGGAAFLTIYAPNPELLKGIDPARISAANKASAMALEKYRSYLMADKACWCLISIPTEAWATKVFPDVDTEQAMAKLWDVIFQVTRVHTDNPIETWSKHNASLEKWVTYLNDKRYKQLVYEAPGTNLTIDLVENHIWVGGGAVSQEGVRFNPNMPTEEVFTMPHKDGVNGTVHSTKPLNYAGNVIDNFTLTFEKGKVVAYTAETGYETLKHLLETDEGALKLGEVALVPHDSPISNSNLIFYNTLFDENASCHLAIGSAYPTNVRNGAKLSEDELKELGANKSLVHVDFMIGSAALNIDGVTADGKREAIFRNGNWAVE</sequence>
<keyword evidence="6" id="KW-0645">Protease</keyword>
<evidence type="ECO:0000256" key="5">
    <source>
        <dbReference type="ARBA" id="ARBA00022438"/>
    </source>
</evidence>
<dbReference type="Proteomes" id="UP000217696">
    <property type="component" value="Chromosome"/>
</dbReference>
<comment type="cofactor">
    <cofactor evidence="2">
        <name>Mg(2+)</name>
        <dbReference type="ChEBI" id="CHEBI:18420"/>
    </cofactor>
</comment>
<dbReference type="PRINTS" id="PR00919">
    <property type="entry name" value="THERMOPTASE"/>
</dbReference>
<keyword evidence="7" id="KW-0479">Metal-binding</keyword>
<dbReference type="SUPFAM" id="SSF144052">
    <property type="entry name" value="Thermophilic metalloprotease-like"/>
    <property type="match status" value="1"/>
</dbReference>
<evidence type="ECO:0000313" key="10">
    <source>
        <dbReference type="EMBL" id="BAU29574.1"/>
    </source>
</evidence>
<dbReference type="PANTHER" id="PTHR34448:SF3">
    <property type="entry name" value="AMINOPEPTIDASE AMPS"/>
    <property type="match status" value="1"/>
</dbReference>
<dbReference type="PANTHER" id="PTHR34448">
    <property type="entry name" value="AMINOPEPTIDASE"/>
    <property type="match status" value="1"/>
</dbReference>
<dbReference type="Gene3D" id="3.40.1830.10">
    <property type="entry name" value="Thermophilic metalloprotease (M29)"/>
    <property type="match status" value="1"/>
</dbReference>
<comment type="cofactor">
    <cofactor evidence="1">
        <name>Co(2+)</name>
        <dbReference type="ChEBI" id="CHEBI:48828"/>
    </cofactor>
</comment>
<evidence type="ECO:0000256" key="8">
    <source>
        <dbReference type="ARBA" id="ARBA00022801"/>
    </source>
</evidence>
<evidence type="ECO:0000313" key="11">
    <source>
        <dbReference type="Proteomes" id="UP000217696"/>
    </source>
</evidence>
<keyword evidence="5 10" id="KW-0031">Aminopeptidase</keyword>
<dbReference type="EMBL" id="AP017312">
    <property type="protein sequence ID" value="BAU29574.1"/>
    <property type="molecule type" value="Genomic_DNA"/>
</dbReference>
<dbReference type="OrthoDB" id="9803993at2"/>
<reference evidence="10 11" key="1">
    <citation type="submission" date="2015-12" db="EMBL/GenBank/DDBJ databases">
        <title>Genome sequence of Aneurinibacillus soli.</title>
        <authorList>
            <person name="Lee J.S."/>
            <person name="Lee K.C."/>
            <person name="Kim K.K."/>
            <person name="Lee B.W."/>
        </authorList>
    </citation>
    <scope>NUCLEOTIDE SEQUENCE [LARGE SCALE GENOMIC DNA]</scope>
    <source>
        <strain evidence="10 11">CB4</strain>
    </source>
</reference>